<sequence>MYKGRALLSVAILSALAFTSCGARETSPQNAPQWKTASVPAVKGETHALPNSLMDPLNDGTYWAEIARIQKTGQVIFQLYKARFGATCTAWAKENGIEEGCLNDYSVENSYERFVVGLAENARISVAQQDMPGKSYRITQEDLGLAMQGRVKGAPQDYEWVPFPFLVHIANKEVVSAEQFWVP</sequence>
<dbReference type="EMBL" id="CAFBPN010000069">
    <property type="protein sequence ID" value="CAB5025874.1"/>
    <property type="molecule type" value="Genomic_DNA"/>
</dbReference>
<gene>
    <name evidence="1" type="ORF">UFOPK4098_01140</name>
    <name evidence="2" type="ORF">UFOPK4347_00801</name>
</gene>
<dbReference type="PROSITE" id="PS51257">
    <property type="entry name" value="PROKAR_LIPOPROTEIN"/>
    <property type="match status" value="1"/>
</dbReference>
<name>A0A6J7UFX9_9ZZZZ</name>
<reference evidence="2" key="1">
    <citation type="submission" date="2020-05" db="EMBL/GenBank/DDBJ databases">
        <authorList>
            <person name="Chiriac C."/>
            <person name="Salcher M."/>
            <person name="Ghai R."/>
            <person name="Kavagutti S V."/>
        </authorList>
    </citation>
    <scope>NUCLEOTIDE SEQUENCE</scope>
</reference>
<accession>A0A6J7UFX9</accession>
<dbReference type="EMBL" id="CAFBQU010000016">
    <property type="protein sequence ID" value="CAB5064771.1"/>
    <property type="molecule type" value="Genomic_DNA"/>
</dbReference>
<evidence type="ECO:0000313" key="1">
    <source>
        <dbReference type="EMBL" id="CAB5025874.1"/>
    </source>
</evidence>
<dbReference type="AlphaFoldDB" id="A0A6J7UFX9"/>
<protein>
    <submittedName>
        <fullName evidence="2">Unannotated protein</fullName>
    </submittedName>
</protein>
<organism evidence="2">
    <name type="scientific">freshwater metagenome</name>
    <dbReference type="NCBI Taxonomy" id="449393"/>
    <lineage>
        <taxon>unclassified sequences</taxon>
        <taxon>metagenomes</taxon>
        <taxon>ecological metagenomes</taxon>
    </lineage>
</organism>
<proteinExistence type="predicted"/>
<evidence type="ECO:0000313" key="2">
    <source>
        <dbReference type="EMBL" id="CAB5064771.1"/>
    </source>
</evidence>